<comment type="subcellular location">
    <subcellularLocation>
        <location evidence="1 7 8">Nucleus</location>
    </subcellularLocation>
</comment>
<sequence length="430" mass="45949">MRAVAWIESFGVGSTTQGLPTSQGIEPGKIPLNSTSTPIFLHISRRTMFQFADPAPTHAVATLPFSRMKSPSSPAKSPAGAVLGTLLAPEPSRTGQPLTTESYTDSASSTNAPWGSSLAGNTSTSPDAGAAHSLGERPPLEVDVGVSKEGTSLRSRGQVDTKSQQADIEKCGGEQTQESASVEDQAGGPAEESGGDGESSKKRRQRRQRTHFTSQQLQELEAHFARNRYPDMSTREEISAWTNLTEARVRIWFKNRRAKWRKRERNHMNELKNGFGAQFNGLMQPFDDGLYSGYSYNNWAAKSAAAAANPLGAKSFPWSLNSVSPLAGVSNQPMCFNSQTSMASTFPSSPVNGVMSHQNLNSSAGAAAAACPYASVPASPYVYREPCSSSIASLRLKAKQHSTSMSGFSYPVRQSPTLSACQYAGLNGPA</sequence>
<feature type="domain" description="Homeobox" evidence="10">
    <location>
        <begin position="203"/>
        <end position="263"/>
    </location>
</feature>
<dbReference type="GeneID" id="110973289"/>
<dbReference type="OrthoDB" id="6159439at2759"/>
<dbReference type="PROSITE" id="PS50071">
    <property type="entry name" value="HOMEOBOX_2"/>
    <property type="match status" value="1"/>
</dbReference>
<keyword evidence="6 7" id="KW-0539">Nucleus</keyword>
<evidence type="ECO:0000256" key="3">
    <source>
        <dbReference type="ARBA" id="ARBA00022473"/>
    </source>
</evidence>
<proteinExistence type="inferred from homology"/>
<evidence type="ECO:0000259" key="10">
    <source>
        <dbReference type="PROSITE" id="PS50071"/>
    </source>
</evidence>
<dbReference type="InterPro" id="IPR017970">
    <property type="entry name" value="Homeobox_CS"/>
</dbReference>
<dbReference type="PROSITE" id="PS00027">
    <property type="entry name" value="HOMEOBOX_1"/>
    <property type="match status" value="1"/>
</dbReference>
<evidence type="ECO:0000313" key="13">
    <source>
        <dbReference type="RefSeq" id="XP_022079677.1"/>
    </source>
</evidence>
<dbReference type="CDD" id="cd00086">
    <property type="entry name" value="homeodomain"/>
    <property type="match status" value="1"/>
</dbReference>
<keyword evidence="3" id="KW-0217">Developmental protein</keyword>
<feature type="compositionally biased region" description="Polar residues" evidence="9">
    <location>
        <begin position="149"/>
        <end position="166"/>
    </location>
</feature>
<evidence type="ECO:0000256" key="5">
    <source>
        <dbReference type="ARBA" id="ARBA00023155"/>
    </source>
</evidence>
<dbReference type="InterPro" id="IPR003654">
    <property type="entry name" value="OAR_dom"/>
</dbReference>
<dbReference type="GO" id="GO:0009653">
    <property type="term" value="P:anatomical structure morphogenesis"/>
    <property type="evidence" value="ECO:0007669"/>
    <property type="project" value="TreeGrafter"/>
</dbReference>
<dbReference type="SUPFAM" id="SSF46689">
    <property type="entry name" value="Homeodomain-like"/>
    <property type="match status" value="1"/>
</dbReference>
<dbReference type="GO" id="GO:0000981">
    <property type="term" value="F:DNA-binding transcription factor activity, RNA polymerase II-specific"/>
    <property type="evidence" value="ECO:0007669"/>
    <property type="project" value="InterPro"/>
</dbReference>
<dbReference type="KEGG" id="aplc:110973289"/>
<feature type="compositionally biased region" description="Polar residues" evidence="9">
    <location>
        <begin position="93"/>
        <end position="126"/>
    </location>
</feature>
<dbReference type="PANTHER" id="PTHR45882:SF3">
    <property type="entry name" value="PITUITARY HOMEOBOX HOMOLOG PTX1"/>
    <property type="match status" value="1"/>
</dbReference>
<dbReference type="GO" id="GO:0000978">
    <property type="term" value="F:RNA polymerase II cis-regulatory region sequence-specific DNA binding"/>
    <property type="evidence" value="ECO:0007669"/>
    <property type="project" value="TreeGrafter"/>
</dbReference>
<evidence type="ECO:0000256" key="7">
    <source>
        <dbReference type="PROSITE-ProRule" id="PRU00108"/>
    </source>
</evidence>
<dbReference type="GO" id="GO:0005634">
    <property type="term" value="C:nucleus"/>
    <property type="evidence" value="ECO:0007669"/>
    <property type="project" value="UniProtKB-SubCell"/>
</dbReference>
<dbReference type="PANTHER" id="PTHR45882">
    <property type="entry name" value="PITUITARY HOMEOBOX HOMOLOG PTX1"/>
    <property type="match status" value="1"/>
</dbReference>
<evidence type="ECO:0000259" key="11">
    <source>
        <dbReference type="PROSITE" id="PS50803"/>
    </source>
</evidence>
<keyword evidence="4 7" id="KW-0238">DNA-binding</keyword>
<feature type="domain" description="OAR" evidence="11">
    <location>
        <begin position="389"/>
        <end position="402"/>
    </location>
</feature>
<organism evidence="12 13">
    <name type="scientific">Acanthaster planci</name>
    <name type="common">Crown-of-thorns starfish</name>
    <dbReference type="NCBI Taxonomy" id="133434"/>
    <lineage>
        <taxon>Eukaryota</taxon>
        <taxon>Metazoa</taxon>
        <taxon>Echinodermata</taxon>
        <taxon>Eleutherozoa</taxon>
        <taxon>Asterozoa</taxon>
        <taxon>Asteroidea</taxon>
        <taxon>Valvatacea</taxon>
        <taxon>Valvatida</taxon>
        <taxon>Acanthasteridae</taxon>
        <taxon>Acanthaster</taxon>
    </lineage>
</organism>
<dbReference type="RefSeq" id="XP_022079677.1">
    <property type="nucleotide sequence ID" value="XM_022223985.1"/>
</dbReference>
<keyword evidence="5 7" id="KW-0371">Homeobox</keyword>
<feature type="region of interest" description="Disordered" evidence="9">
    <location>
        <begin position="87"/>
        <end position="220"/>
    </location>
</feature>
<dbReference type="Pfam" id="PF03826">
    <property type="entry name" value="OAR"/>
    <property type="match status" value="1"/>
</dbReference>
<dbReference type="InterPro" id="IPR001356">
    <property type="entry name" value="HD"/>
</dbReference>
<dbReference type="Proteomes" id="UP000694845">
    <property type="component" value="Unplaced"/>
</dbReference>
<evidence type="ECO:0000256" key="4">
    <source>
        <dbReference type="ARBA" id="ARBA00023125"/>
    </source>
</evidence>
<dbReference type="AlphaFoldDB" id="A0A8B7XHT6"/>
<dbReference type="Gene3D" id="1.10.10.60">
    <property type="entry name" value="Homeodomain-like"/>
    <property type="match status" value="1"/>
</dbReference>
<dbReference type="InterPro" id="IPR009057">
    <property type="entry name" value="Homeodomain-like_sf"/>
</dbReference>
<dbReference type="PROSITE" id="PS50803">
    <property type="entry name" value="OAR"/>
    <property type="match status" value="1"/>
</dbReference>
<gene>
    <name evidence="13" type="primary">LOC110973289</name>
</gene>
<keyword evidence="12" id="KW-1185">Reference proteome</keyword>
<accession>A0A8B7XHT6</accession>
<feature type="compositionally biased region" description="Basic residues" evidence="9">
    <location>
        <begin position="201"/>
        <end position="210"/>
    </location>
</feature>
<name>A0A8B7XHT6_ACAPL</name>
<dbReference type="FunFam" id="1.10.10.60:FF:000031">
    <property type="entry name" value="Homeobox protein"/>
    <property type="match status" value="1"/>
</dbReference>
<reference evidence="13" key="1">
    <citation type="submission" date="2025-08" db="UniProtKB">
        <authorList>
            <consortium name="RefSeq"/>
        </authorList>
    </citation>
    <scope>IDENTIFICATION</scope>
</reference>
<evidence type="ECO:0000313" key="12">
    <source>
        <dbReference type="Proteomes" id="UP000694845"/>
    </source>
</evidence>
<evidence type="ECO:0000256" key="1">
    <source>
        <dbReference type="ARBA" id="ARBA00004123"/>
    </source>
</evidence>
<evidence type="ECO:0000256" key="8">
    <source>
        <dbReference type="RuleBase" id="RU000682"/>
    </source>
</evidence>
<evidence type="ECO:0000256" key="6">
    <source>
        <dbReference type="ARBA" id="ARBA00023242"/>
    </source>
</evidence>
<dbReference type="SMART" id="SM00389">
    <property type="entry name" value="HOX"/>
    <property type="match status" value="1"/>
</dbReference>
<protein>
    <submittedName>
        <fullName evidence="13">Pituitary homeobox 3-like isoform X1</fullName>
    </submittedName>
</protein>
<comment type="similarity">
    <text evidence="2">Belongs to the paired homeobox family. Bicoid subfamily.</text>
</comment>
<dbReference type="Pfam" id="PF00046">
    <property type="entry name" value="Homeodomain"/>
    <property type="match status" value="1"/>
</dbReference>
<evidence type="ECO:0000256" key="2">
    <source>
        <dbReference type="ARBA" id="ARBA00006503"/>
    </source>
</evidence>
<evidence type="ECO:0000256" key="9">
    <source>
        <dbReference type="SAM" id="MobiDB-lite"/>
    </source>
</evidence>
<feature type="DNA-binding region" description="Homeobox" evidence="7">
    <location>
        <begin position="205"/>
        <end position="264"/>
    </location>
</feature>